<dbReference type="SMART" id="SM00912">
    <property type="entry name" value="Haemagg_act"/>
    <property type="match status" value="1"/>
</dbReference>
<dbReference type="EMBL" id="JAHHHN010000005">
    <property type="protein sequence ID" value="MBW4561494.1"/>
    <property type="molecule type" value="Genomic_DNA"/>
</dbReference>
<dbReference type="InterPro" id="IPR011050">
    <property type="entry name" value="Pectin_lyase_fold/virulence"/>
</dbReference>
<proteinExistence type="predicted"/>
<gene>
    <name evidence="3" type="ORF">KME32_10135</name>
</gene>
<dbReference type="SUPFAM" id="SSF51126">
    <property type="entry name" value="Pectin lyase-like"/>
    <property type="match status" value="5"/>
</dbReference>
<evidence type="ECO:0000259" key="2">
    <source>
        <dbReference type="SMART" id="SM00912"/>
    </source>
</evidence>
<dbReference type="NCBIfam" id="TIGR01901">
    <property type="entry name" value="adhes_NPXG"/>
    <property type="match status" value="1"/>
</dbReference>
<evidence type="ECO:0000313" key="3">
    <source>
        <dbReference type="EMBL" id="MBW4561494.1"/>
    </source>
</evidence>
<reference evidence="3" key="1">
    <citation type="submission" date="2021-05" db="EMBL/GenBank/DDBJ databases">
        <authorList>
            <person name="Pietrasiak N."/>
            <person name="Ward R."/>
            <person name="Stajich J.E."/>
            <person name="Kurbessoian T."/>
        </authorList>
    </citation>
    <scope>NUCLEOTIDE SEQUENCE</scope>
    <source>
        <strain evidence="3">JT2-VF2</strain>
    </source>
</reference>
<reference evidence="3" key="2">
    <citation type="journal article" date="2022" name="Microbiol. Resour. Announc.">
        <title>Metagenome Sequencing to Explore Phylogenomics of Terrestrial Cyanobacteria.</title>
        <authorList>
            <person name="Ward R.D."/>
            <person name="Stajich J.E."/>
            <person name="Johansen J.R."/>
            <person name="Huntemann M."/>
            <person name="Clum A."/>
            <person name="Foster B."/>
            <person name="Foster B."/>
            <person name="Roux S."/>
            <person name="Palaniappan K."/>
            <person name="Varghese N."/>
            <person name="Mukherjee S."/>
            <person name="Reddy T.B.K."/>
            <person name="Daum C."/>
            <person name="Copeland A."/>
            <person name="Chen I.A."/>
            <person name="Ivanova N.N."/>
            <person name="Kyrpides N.C."/>
            <person name="Shapiro N."/>
            <person name="Eloe-Fadrosh E.A."/>
            <person name="Pietrasiak N."/>
        </authorList>
    </citation>
    <scope>NUCLEOTIDE SEQUENCE</scope>
    <source>
        <strain evidence="3">JT2-VF2</strain>
    </source>
</reference>
<dbReference type="Gene3D" id="2.160.20.10">
    <property type="entry name" value="Single-stranded right-handed beta-helix, Pectin lyase-like"/>
    <property type="match status" value="3"/>
</dbReference>
<name>A0A951PWB4_9NOST</name>
<organism evidence="3 4">
    <name type="scientific">Mojavia pulchra JT2-VF2</name>
    <dbReference type="NCBI Taxonomy" id="287848"/>
    <lineage>
        <taxon>Bacteria</taxon>
        <taxon>Bacillati</taxon>
        <taxon>Cyanobacteriota</taxon>
        <taxon>Cyanophyceae</taxon>
        <taxon>Nostocales</taxon>
        <taxon>Nostocaceae</taxon>
    </lineage>
</organism>
<dbReference type="AlphaFoldDB" id="A0A951PWB4"/>
<sequence>MSGCRLTRWGAVLGIAMCASIPGANCAIAQISSDGTLPINSNVNKQGSTFNITGGTPVGGNLFHSFKEFSVPTNNTAFFRNDADIQNIISRVTGSSISNIDGLIRANGLANLFVINPNGIIFGRNASLKIGGSFVATTASAIGFDNQGLFSASTPNNPELLVVNPSALLFNQIVAAPIQNNSANLSVNNNRSLLAVGGDVNINGGSLNAFGGRVELGGLAGEGTVALNANSNNFSLNFPDNVARANVSLTNGAKVNVASAGGGSIAINAQNIDVLGKSSLRAGIRPLARIDDAQAGDVTLNAKGTVRIENSSIYNAVFGSGKGGSLRVDTGKLIIQDGVVATATISSGSAGDLVVNASDSIELTGSSSSNGTIEIDIDIPIAFLFNYPVSVPVPIGLFSASINAQNLPNVSSFLSSLPTASGDAGNLTIETGRLIISNGPVVSAGTLSTGHGGNLTVKADLIELSGTSANNSPSYLLTTTNKVPSGLRNETAGYGAGGNLTINTRQLIVRDGAWVTTGTGGEMPGGELTVNASESVELSGTSSENIPSVLASGTLGSGNANKLAINTKKLIVNNGGIISAGTSSSGEGGELIINATDSVELVGTSKQGLSASQIKDLIGFGGALVSDFVEDRPFPSGVISGTGNEGNAGNLTIDTGRLLIQGGAQASVSTISAGDAGDLNVRASSIELSGTSLESPKPNDIVGRSLLTTAVGEGSTGKGGNITVNANSLTITDGAALAASTSGQGDGGDITLNANTLSALNDGQLRTSTFGSGQAGDITLNIPEIQLSGSTSGVFAQTSSTGPAGKLTLQPLNGQTLTVNFFAQAQISASTSGSGKGGNLTITAPESIALNGNGILAATSEGVGSGRAGDVLLGTEKLTISNGMRVSAATNSTNPAASGGNLTVQAAQLNLTDGSSLEAGTTGQGAGGDLTLRTGKLAVENGAKITVSSTGSGRAGDLKIHANSVYLNNNAKITADTTGGGGNIFVRSPWLLLRNQSSITTNARGSGIPGGNIAIDGLDGFIIAVPSENSDISANSVDFRGGNVEISAQGIFGIQRRNTSTPKSDITATGASPQFNGSIELNTPGIDPNSGLVELPTIAVDTEVAQVCDTPGYAQSSFIITGRGGLPSNPTKDVAVPDGVEVGWVSLKPRGDAKGGLRLRNDQSVISKPISNMPERIVEASGWSVNKKGEVVLTANVANTSRRSWQNAIACNVPHANK</sequence>
<keyword evidence="1" id="KW-0732">Signal</keyword>
<feature type="chain" id="PRO_5037014966" evidence="1">
    <location>
        <begin position="30"/>
        <end position="1218"/>
    </location>
</feature>
<comment type="caution">
    <text evidence="3">The sequence shown here is derived from an EMBL/GenBank/DDBJ whole genome shotgun (WGS) entry which is preliminary data.</text>
</comment>
<dbReference type="InterPro" id="IPR008638">
    <property type="entry name" value="FhaB/CdiA-like_TPS"/>
</dbReference>
<dbReference type="Pfam" id="PF05860">
    <property type="entry name" value="TPS"/>
    <property type="match status" value="1"/>
</dbReference>
<feature type="signal peptide" evidence="1">
    <location>
        <begin position="1"/>
        <end position="29"/>
    </location>
</feature>
<evidence type="ECO:0000313" key="4">
    <source>
        <dbReference type="Proteomes" id="UP000715781"/>
    </source>
</evidence>
<evidence type="ECO:0000256" key="1">
    <source>
        <dbReference type="SAM" id="SignalP"/>
    </source>
</evidence>
<feature type="domain" description="Filamentous haemagglutinin FhaB/tRNA nuclease CdiA-like TPS" evidence="2">
    <location>
        <begin position="33"/>
        <end position="145"/>
    </location>
</feature>
<dbReference type="Proteomes" id="UP000715781">
    <property type="component" value="Unassembled WGS sequence"/>
</dbReference>
<accession>A0A951PWB4</accession>
<protein>
    <submittedName>
        <fullName evidence="3">Filamentous hemagglutinin N-terminal domain-containing protein</fullName>
    </submittedName>
</protein>
<dbReference type="InterPro" id="IPR012334">
    <property type="entry name" value="Pectin_lyas_fold"/>
</dbReference>